<gene>
    <name evidence="2" type="ORF">DSCA_50910</name>
</gene>
<feature type="transmembrane region" description="Helical" evidence="1">
    <location>
        <begin position="256"/>
        <end position="277"/>
    </location>
</feature>
<sequence>MSMLKKTWHILGDTRIAFFLLLAASATLLTGAFYAQHHYSLFRELNRMRIQDWFPVHWAVEPERVWWVPLLFLFMTGLGINTFICASNRMARLLRQRRTWPAGKFFHLLTPSLIHFIFLIIMLGHLTTFVAGNWQTIPLEADGEVAIAGENRSYRVRDIRDQFFPDASALHDRIAQTRVNLATADGETIHLAYTRPVLADNRFFLLDKVKAGQGAAKRKILPRADQETCNKANVYVEADKKQKKGSQRLLVVSDPGLSLIVTGLTLIMILMIGYFLFQANGTGKYSKERSRT</sequence>
<dbReference type="Proteomes" id="UP000427906">
    <property type="component" value="Chromosome"/>
</dbReference>
<keyword evidence="1" id="KW-1133">Transmembrane helix</keyword>
<evidence type="ECO:0000256" key="1">
    <source>
        <dbReference type="SAM" id="Phobius"/>
    </source>
</evidence>
<keyword evidence="1" id="KW-0472">Membrane</keyword>
<accession>A0A5K7YVR8</accession>
<dbReference type="KEGG" id="dalk:DSCA_50910"/>
<reference evidence="2 3" key="1">
    <citation type="submission" date="2019-11" db="EMBL/GenBank/DDBJ databases">
        <title>Comparative genomics of hydrocarbon-degrading Desulfosarcina strains.</title>
        <authorList>
            <person name="Watanabe M."/>
            <person name="Kojima H."/>
            <person name="Fukui M."/>
        </authorList>
    </citation>
    <scope>NUCLEOTIDE SEQUENCE [LARGE SCALE GENOMIC DNA]</scope>
    <source>
        <strain evidence="2 3">PL12</strain>
    </source>
</reference>
<organism evidence="2 3">
    <name type="scientific">Desulfosarcina alkanivorans</name>
    <dbReference type="NCBI Taxonomy" id="571177"/>
    <lineage>
        <taxon>Bacteria</taxon>
        <taxon>Pseudomonadati</taxon>
        <taxon>Thermodesulfobacteriota</taxon>
        <taxon>Desulfobacteria</taxon>
        <taxon>Desulfobacterales</taxon>
        <taxon>Desulfosarcinaceae</taxon>
        <taxon>Desulfosarcina</taxon>
    </lineage>
</organism>
<keyword evidence="1" id="KW-0812">Transmembrane</keyword>
<dbReference type="EMBL" id="AP021874">
    <property type="protein sequence ID" value="BBO71161.1"/>
    <property type="molecule type" value="Genomic_DNA"/>
</dbReference>
<feature type="transmembrane region" description="Helical" evidence="1">
    <location>
        <begin position="65"/>
        <end position="84"/>
    </location>
</feature>
<protein>
    <recommendedName>
        <fullName evidence="4">ResB-like domain-containing protein</fullName>
    </recommendedName>
</protein>
<evidence type="ECO:0008006" key="4">
    <source>
        <dbReference type="Google" id="ProtNLM"/>
    </source>
</evidence>
<name>A0A5K7YVR8_9BACT</name>
<dbReference type="AlphaFoldDB" id="A0A5K7YVR8"/>
<evidence type="ECO:0000313" key="2">
    <source>
        <dbReference type="EMBL" id="BBO71161.1"/>
    </source>
</evidence>
<keyword evidence="3" id="KW-1185">Reference proteome</keyword>
<proteinExistence type="predicted"/>
<evidence type="ECO:0000313" key="3">
    <source>
        <dbReference type="Proteomes" id="UP000427906"/>
    </source>
</evidence>
<feature type="transmembrane region" description="Helical" evidence="1">
    <location>
        <begin position="105"/>
        <end position="126"/>
    </location>
</feature>